<accession>A0A1G8MYH0</accession>
<dbReference type="InterPro" id="IPR021617">
    <property type="entry name" value="DUF3231"/>
</dbReference>
<gene>
    <name evidence="1" type="ORF">SAMN04487909_10722</name>
</gene>
<sequence>MDIITIGRTIMGVLSGNPQQEPMHYGEVFGVWSYLVGAQGMLAGYQTLINHTGDKDLRKFLEDTIQNVIKPEIEQTQTLLKNNGVALPPAPPERPGASLENIPAGARFTDPEIAASVSKDIAAGLVACSQMMGQAIREDVALMFGQFHMKKAQYGATLLRINKEKGWLIPPPLQVQAREPVHS</sequence>
<proteinExistence type="predicted"/>
<organism evidence="1 2">
    <name type="scientific">Aneurinibacillus migulanus</name>
    <name type="common">Bacillus migulanus</name>
    <dbReference type="NCBI Taxonomy" id="47500"/>
    <lineage>
        <taxon>Bacteria</taxon>
        <taxon>Bacillati</taxon>
        <taxon>Bacillota</taxon>
        <taxon>Bacilli</taxon>
        <taxon>Bacillales</taxon>
        <taxon>Paenibacillaceae</taxon>
        <taxon>Aneurinibacillus group</taxon>
        <taxon>Aneurinibacillus</taxon>
    </lineage>
</organism>
<dbReference type="InterPro" id="IPR012347">
    <property type="entry name" value="Ferritin-like"/>
</dbReference>
<name>A0A1G8MYH0_ANEMI</name>
<dbReference type="Pfam" id="PF11553">
    <property type="entry name" value="DUF3231"/>
    <property type="match status" value="1"/>
</dbReference>
<protein>
    <recommendedName>
        <fullName evidence="3">DUF3231 family protein</fullName>
    </recommendedName>
</protein>
<dbReference type="EMBL" id="FNED01000007">
    <property type="protein sequence ID" value="SDI72916.1"/>
    <property type="molecule type" value="Genomic_DNA"/>
</dbReference>
<dbReference type="Gene3D" id="1.20.1260.10">
    <property type="match status" value="1"/>
</dbReference>
<dbReference type="Proteomes" id="UP000182836">
    <property type="component" value="Unassembled WGS sequence"/>
</dbReference>
<reference evidence="1 2" key="1">
    <citation type="submission" date="2016-10" db="EMBL/GenBank/DDBJ databases">
        <authorList>
            <person name="de Groot N.N."/>
        </authorList>
    </citation>
    <scope>NUCLEOTIDE SEQUENCE [LARGE SCALE GENOMIC DNA]</scope>
    <source>
        <strain evidence="1 2">DSM 2895</strain>
    </source>
</reference>
<evidence type="ECO:0000313" key="1">
    <source>
        <dbReference type="EMBL" id="SDI72916.1"/>
    </source>
</evidence>
<evidence type="ECO:0008006" key="3">
    <source>
        <dbReference type="Google" id="ProtNLM"/>
    </source>
</evidence>
<dbReference type="AlphaFoldDB" id="A0A1G8MYH0"/>
<evidence type="ECO:0000313" key="2">
    <source>
        <dbReference type="Proteomes" id="UP000182836"/>
    </source>
</evidence>